<accession>A0ABS8TF85</accession>
<evidence type="ECO:0000259" key="6">
    <source>
        <dbReference type="PROSITE" id="PS50110"/>
    </source>
</evidence>
<evidence type="ECO:0000313" key="7">
    <source>
        <dbReference type="EMBL" id="MCD7470081.1"/>
    </source>
</evidence>
<comment type="caution">
    <text evidence="4">Lacks conserved residue(s) required for the propagation of feature annotation.</text>
</comment>
<dbReference type="InterPro" id="IPR045279">
    <property type="entry name" value="ARR-like"/>
</dbReference>
<name>A0ABS8TF85_DATST</name>
<gene>
    <name evidence="7" type="ORF">HAX54_009658</name>
</gene>
<feature type="compositionally biased region" description="Low complexity" evidence="5">
    <location>
        <begin position="147"/>
        <end position="158"/>
    </location>
</feature>
<evidence type="ECO:0000256" key="4">
    <source>
        <dbReference type="PROSITE-ProRule" id="PRU00169"/>
    </source>
</evidence>
<evidence type="ECO:0000256" key="3">
    <source>
        <dbReference type="ARBA" id="ARBA00023163"/>
    </source>
</evidence>
<dbReference type="InterPro" id="IPR001789">
    <property type="entry name" value="Sig_transdc_resp-reg_receiver"/>
</dbReference>
<dbReference type="Proteomes" id="UP000823775">
    <property type="component" value="Unassembled WGS sequence"/>
</dbReference>
<dbReference type="SUPFAM" id="SSF52172">
    <property type="entry name" value="CheY-like"/>
    <property type="match status" value="1"/>
</dbReference>
<dbReference type="EMBL" id="JACEIK010001526">
    <property type="protein sequence ID" value="MCD7470081.1"/>
    <property type="molecule type" value="Genomic_DNA"/>
</dbReference>
<dbReference type="Pfam" id="PF00072">
    <property type="entry name" value="Response_reg"/>
    <property type="match status" value="1"/>
</dbReference>
<evidence type="ECO:0000256" key="1">
    <source>
        <dbReference type="ARBA" id="ARBA00023012"/>
    </source>
</evidence>
<dbReference type="Gene3D" id="3.40.50.2300">
    <property type="match status" value="1"/>
</dbReference>
<protein>
    <recommendedName>
        <fullName evidence="6">Response regulatory domain-containing protein</fullName>
    </recommendedName>
</protein>
<sequence length="177" mass="20355">MAVPYYGMIEEVRVMLVEYDKESAFKMVDLIKSYDYKVTTVHTASAAMSILSKEKKKIDVMIINVHSPNLHSFQLLEQSVALDIISLVVCDEHYELLAKKALDIEAYLYLKKPLDEEIVKYLWQFVLGKKTQRKKVRDGSEENVDQINVGDIGNNNVVEENKEQAEEKNNVPNNTEE</sequence>
<dbReference type="PROSITE" id="PS50110">
    <property type="entry name" value="RESPONSE_REGULATORY"/>
    <property type="match status" value="1"/>
</dbReference>
<evidence type="ECO:0000256" key="2">
    <source>
        <dbReference type="ARBA" id="ARBA00023015"/>
    </source>
</evidence>
<organism evidence="7 8">
    <name type="scientific">Datura stramonium</name>
    <name type="common">Jimsonweed</name>
    <name type="synonym">Common thornapple</name>
    <dbReference type="NCBI Taxonomy" id="4076"/>
    <lineage>
        <taxon>Eukaryota</taxon>
        <taxon>Viridiplantae</taxon>
        <taxon>Streptophyta</taxon>
        <taxon>Embryophyta</taxon>
        <taxon>Tracheophyta</taxon>
        <taxon>Spermatophyta</taxon>
        <taxon>Magnoliopsida</taxon>
        <taxon>eudicotyledons</taxon>
        <taxon>Gunneridae</taxon>
        <taxon>Pentapetalae</taxon>
        <taxon>asterids</taxon>
        <taxon>lamiids</taxon>
        <taxon>Solanales</taxon>
        <taxon>Solanaceae</taxon>
        <taxon>Solanoideae</taxon>
        <taxon>Datureae</taxon>
        <taxon>Datura</taxon>
    </lineage>
</organism>
<keyword evidence="1" id="KW-0902">Two-component regulatory system</keyword>
<evidence type="ECO:0000313" key="8">
    <source>
        <dbReference type="Proteomes" id="UP000823775"/>
    </source>
</evidence>
<feature type="domain" description="Response regulatory" evidence="6">
    <location>
        <begin position="13"/>
        <end position="127"/>
    </location>
</feature>
<keyword evidence="2" id="KW-0805">Transcription regulation</keyword>
<evidence type="ECO:0000256" key="5">
    <source>
        <dbReference type="SAM" id="MobiDB-lite"/>
    </source>
</evidence>
<dbReference type="InterPro" id="IPR011006">
    <property type="entry name" value="CheY-like_superfamily"/>
</dbReference>
<keyword evidence="8" id="KW-1185">Reference proteome</keyword>
<proteinExistence type="predicted"/>
<dbReference type="PANTHER" id="PTHR43874">
    <property type="entry name" value="TWO-COMPONENT RESPONSE REGULATOR"/>
    <property type="match status" value="1"/>
</dbReference>
<keyword evidence="3" id="KW-0804">Transcription</keyword>
<feature type="compositionally biased region" description="Basic and acidic residues" evidence="5">
    <location>
        <begin position="159"/>
        <end position="169"/>
    </location>
</feature>
<reference evidence="7 8" key="1">
    <citation type="journal article" date="2021" name="BMC Genomics">
        <title>Datura genome reveals duplications of psychoactive alkaloid biosynthetic genes and high mutation rate following tissue culture.</title>
        <authorList>
            <person name="Rajewski A."/>
            <person name="Carter-House D."/>
            <person name="Stajich J."/>
            <person name="Litt A."/>
        </authorList>
    </citation>
    <scope>NUCLEOTIDE SEQUENCE [LARGE SCALE GENOMIC DNA]</scope>
    <source>
        <strain evidence="7">AR-01</strain>
    </source>
</reference>
<dbReference type="PANTHER" id="PTHR43874:SF87">
    <property type="entry name" value="HTH MYB-TYPE DOMAIN-CONTAINING PROTEIN"/>
    <property type="match status" value="1"/>
</dbReference>
<feature type="region of interest" description="Disordered" evidence="5">
    <location>
        <begin position="137"/>
        <end position="177"/>
    </location>
</feature>
<comment type="caution">
    <text evidence="7">The sequence shown here is derived from an EMBL/GenBank/DDBJ whole genome shotgun (WGS) entry which is preliminary data.</text>
</comment>